<evidence type="ECO:0000313" key="3">
    <source>
        <dbReference type="Proteomes" id="UP000077755"/>
    </source>
</evidence>
<reference evidence="2" key="2">
    <citation type="submission" date="2022-03" db="EMBL/GenBank/DDBJ databases">
        <title>Draft title - Genomic analysis of global carrot germplasm unveils the trajectory of domestication and the origin of high carotenoid orange carrot.</title>
        <authorList>
            <person name="Iorizzo M."/>
            <person name="Ellison S."/>
            <person name="Senalik D."/>
            <person name="Macko-Podgorni A."/>
            <person name="Grzebelus D."/>
            <person name="Bostan H."/>
            <person name="Rolling W."/>
            <person name="Curaba J."/>
            <person name="Simon P."/>
        </authorList>
    </citation>
    <scope>NUCLEOTIDE SEQUENCE</scope>
    <source>
        <tissue evidence="2">Leaf</tissue>
    </source>
</reference>
<dbReference type="Proteomes" id="UP000077755">
    <property type="component" value="Chromosome 7"/>
</dbReference>
<dbReference type="PANTHER" id="PTHR47765">
    <property type="entry name" value="3'-5' EXONUCLEASE DOMAIN-CONTAINING PROTEIN"/>
    <property type="match status" value="1"/>
</dbReference>
<dbReference type="Gene3D" id="3.30.420.10">
    <property type="entry name" value="Ribonuclease H-like superfamily/Ribonuclease H"/>
    <property type="match status" value="1"/>
</dbReference>
<dbReference type="EMBL" id="CP093349">
    <property type="protein sequence ID" value="WOH09564.1"/>
    <property type="molecule type" value="Genomic_DNA"/>
</dbReference>
<dbReference type="InterPro" id="IPR002562">
    <property type="entry name" value="3'-5'_exonuclease_dom"/>
</dbReference>
<name>A0AAF0XMM2_DAUCS</name>
<dbReference type="SUPFAM" id="SSF53098">
    <property type="entry name" value="Ribonuclease H-like"/>
    <property type="match status" value="1"/>
</dbReference>
<dbReference type="Pfam" id="PF01612">
    <property type="entry name" value="DNA_pol_A_exo1"/>
    <property type="match status" value="1"/>
</dbReference>
<organism evidence="2 3">
    <name type="scientific">Daucus carota subsp. sativus</name>
    <name type="common">Carrot</name>
    <dbReference type="NCBI Taxonomy" id="79200"/>
    <lineage>
        <taxon>Eukaryota</taxon>
        <taxon>Viridiplantae</taxon>
        <taxon>Streptophyta</taxon>
        <taxon>Embryophyta</taxon>
        <taxon>Tracheophyta</taxon>
        <taxon>Spermatophyta</taxon>
        <taxon>Magnoliopsida</taxon>
        <taxon>eudicotyledons</taxon>
        <taxon>Gunneridae</taxon>
        <taxon>Pentapetalae</taxon>
        <taxon>asterids</taxon>
        <taxon>campanulids</taxon>
        <taxon>Apiales</taxon>
        <taxon>Apiaceae</taxon>
        <taxon>Apioideae</taxon>
        <taxon>Scandiceae</taxon>
        <taxon>Daucinae</taxon>
        <taxon>Daucus</taxon>
        <taxon>Daucus sect. Daucus</taxon>
    </lineage>
</organism>
<dbReference type="GO" id="GO:0006139">
    <property type="term" value="P:nucleobase-containing compound metabolic process"/>
    <property type="evidence" value="ECO:0007669"/>
    <property type="project" value="InterPro"/>
</dbReference>
<keyword evidence="3" id="KW-1185">Reference proteome</keyword>
<gene>
    <name evidence="2" type="ORF">DCAR_0729021</name>
</gene>
<accession>A0AAF0XMM2</accession>
<sequence>MHSYADLAHVSPIIFLFLLKEFYVRGRVNPTAKFRYLQQVLRQALHNAPRPGPATFVARCLFLLPVFDILCYEFSHLIICSLRRVLEIKTSTEDLLKAKSLAAQIFLCSAEGQGHVENVLAKIVEVFDVKLEDLKTAKHVDDLDAAEALVKQYICNLVESESYKTAGKLLKHFSLRDFGEWYMSKLLEGQRHKAAEKLAVSMGNPTLSVLAQHYIDHQMSKEAYEIIKSYHLKGRFPEVYEEGKKRSLKCFAEKGLWDLAEERIKNDKQLLEYLANLAVDARYFEKVEELRDRYSLEGFDNVEELEASPRDARFLYLDEEELEGIKWVDDARDLHDAIGHIEGCEVVGLDSESKPIYKKGMKQKVCILQISAEKMVYILDLIKLFEDVPDVLDNCLSRLFHSRILKLGYDFENDMMQLAISYEGLKCFQHCERLLDFRNSSHKRGGLSGLAKKILGAEIDKTRRVSNWEQRPLTQKQLEYAALDAAVLLKIYAHLPDQAEFKVRDWTSGIGHHLDKPPEPMNGSASGWIIAPSGWES</sequence>
<dbReference type="InterPro" id="IPR036397">
    <property type="entry name" value="RNaseH_sf"/>
</dbReference>
<protein>
    <recommendedName>
        <fullName evidence="1">3'-5' exonuclease domain-containing protein</fullName>
    </recommendedName>
</protein>
<evidence type="ECO:0000313" key="2">
    <source>
        <dbReference type="EMBL" id="WOH09564.1"/>
    </source>
</evidence>
<dbReference type="InterPro" id="IPR012337">
    <property type="entry name" value="RNaseH-like_sf"/>
</dbReference>
<reference evidence="2" key="1">
    <citation type="journal article" date="2016" name="Nat. Genet.">
        <title>A high-quality carrot genome assembly provides new insights into carotenoid accumulation and asterid genome evolution.</title>
        <authorList>
            <person name="Iorizzo M."/>
            <person name="Ellison S."/>
            <person name="Senalik D."/>
            <person name="Zeng P."/>
            <person name="Satapoomin P."/>
            <person name="Huang J."/>
            <person name="Bowman M."/>
            <person name="Iovene M."/>
            <person name="Sanseverino W."/>
            <person name="Cavagnaro P."/>
            <person name="Yildiz M."/>
            <person name="Macko-Podgorni A."/>
            <person name="Moranska E."/>
            <person name="Grzebelus E."/>
            <person name="Grzebelus D."/>
            <person name="Ashrafi H."/>
            <person name="Zheng Z."/>
            <person name="Cheng S."/>
            <person name="Spooner D."/>
            <person name="Van Deynze A."/>
            <person name="Simon P."/>
        </authorList>
    </citation>
    <scope>NUCLEOTIDE SEQUENCE</scope>
    <source>
        <tissue evidence="2">Leaf</tissue>
    </source>
</reference>
<dbReference type="InterPro" id="IPR052408">
    <property type="entry name" value="Exonuclease_MUT-7-like"/>
</dbReference>
<dbReference type="AlphaFoldDB" id="A0AAF0XMM2"/>
<dbReference type="PANTHER" id="PTHR47765:SF2">
    <property type="entry name" value="EXONUCLEASE MUT-7 HOMOLOG"/>
    <property type="match status" value="1"/>
</dbReference>
<dbReference type="SMART" id="SM00474">
    <property type="entry name" value="35EXOc"/>
    <property type="match status" value="1"/>
</dbReference>
<dbReference type="GO" id="GO:0008408">
    <property type="term" value="F:3'-5' exonuclease activity"/>
    <property type="evidence" value="ECO:0007669"/>
    <property type="project" value="InterPro"/>
</dbReference>
<feature type="domain" description="3'-5' exonuclease" evidence="1">
    <location>
        <begin position="325"/>
        <end position="500"/>
    </location>
</feature>
<evidence type="ECO:0000259" key="1">
    <source>
        <dbReference type="SMART" id="SM00474"/>
    </source>
</evidence>
<proteinExistence type="predicted"/>
<dbReference type="GO" id="GO:0003676">
    <property type="term" value="F:nucleic acid binding"/>
    <property type="evidence" value="ECO:0007669"/>
    <property type="project" value="InterPro"/>
</dbReference>